<keyword evidence="10" id="KW-1185">Reference proteome</keyword>
<dbReference type="InterPro" id="IPR003995">
    <property type="entry name" value="RTX_toxin_determinant-A"/>
</dbReference>
<reference evidence="9 10" key="1">
    <citation type="submission" date="2022-10" db="EMBL/GenBank/DDBJ databases">
        <title>Defluviimonas sp. nov., isolated from ocean surface sediments.</title>
        <authorList>
            <person name="He W."/>
            <person name="Wang L."/>
            <person name="Zhang D.-F."/>
        </authorList>
    </citation>
    <scope>NUCLEOTIDE SEQUENCE [LARGE SCALE GENOMIC DNA]</scope>
    <source>
        <strain evidence="9 10">WL0050</strain>
    </source>
</reference>
<comment type="caution">
    <text evidence="9">The sequence shown here is derived from an EMBL/GenBank/DDBJ whole genome shotgun (WGS) entry which is preliminary data.</text>
</comment>
<sequence length="947" mass="95013">MPSGYLVSLGGNNALNSGDTISGATVTFTTQTSLGSGQWTWSGTYGGTAYTNELEPGQYFLATDGNVYFVPDYGPVATLTSSSVISSPTFAPTMGTSGGDTLVGGTGNDTIYGGSTTSQNGTGNDVISGGTGNDVIFAGDGNDTLQGGAGADTLYGGAGTDTVSYSGSGSAVNVNLSTNTATGGNATGDVLNSIEDVVGSNFNDTLTGSTGANYIDGGAGADTISAGDGNDTVLGGEGNDTINAGAGNDSVSGGMGNDSIFGGSGSDAIDGGGGADRIHGGDGADAILGGDGNDTIYGGAQTTTATQEHLSWIGQGAGGTNLASGFTQDTGGMHVTASFVNDGSNTAIQTSGSTQYVGGGEPFSTTSGLYLTGTGGPNVTTTLTFDAESGSGLTSSVSNVSFRINDIDMRGWQDIITVTAYDINGNPITVNITMTGNDSVSGNTITAAYSDDTASIANGSALISIPGPVHSIQISYSNGGTAGQALWITDVHYTTVPVTNAADTGDTIDGGTGSDLIYGQTDDDTINLTGTFGNDTIVGGETGETAGDLINSSTLTQDTTLTFSGNEAGTLTDGSSAAAFSEIERFQLGSGDDVINATATKSGVNVDGGAGNDTLIGGSGDDQLSGGAGADSVTGGAGDDTIDLGLNDSVADTVDLEDGSGSDVISNFVAPTDNGDGTYTGHDQFDVSDLTDAGGSPVNAWDVTVSDTNGDGTGDAILTFPNGESVTLVGVTPSQVDSAAKLNAMGIPCFTRGAMIATPRGEISVEDLQVGDTVWTRDSGAQTIRWIGSKRVAAIGPLAPVLIPEGTLGNSRDIKVSPQHRMLIGGWKAELYYGETEVLVAAKHLVDGSVIRFAPGGEVEYFHILFDRHEIVVADGAPSESFHPGDQGLSVLDEDARREVFMLFPELETKGPASYGPAARRSLKAHEAVLLRPGSTKTAPALNLRRA</sequence>
<dbReference type="PANTHER" id="PTHR38340:SF1">
    <property type="entry name" value="S-LAYER PROTEIN"/>
    <property type="match status" value="1"/>
</dbReference>
<evidence type="ECO:0000256" key="3">
    <source>
        <dbReference type="ARBA" id="ARBA00022525"/>
    </source>
</evidence>
<gene>
    <name evidence="9" type="ORF">OEZ71_14750</name>
</gene>
<name>A0ABT2ZRB5_9RHOB</name>
<accession>A0ABT2ZRB5</accession>
<dbReference type="PANTHER" id="PTHR38340">
    <property type="entry name" value="S-LAYER PROTEIN"/>
    <property type="match status" value="1"/>
</dbReference>
<feature type="domain" description="Hedgehog/Intein (Hint)" evidence="8">
    <location>
        <begin position="748"/>
        <end position="886"/>
    </location>
</feature>
<dbReference type="Pfam" id="PF13403">
    <property type="entry name" value="Hint_2"/>
    <property type="match status" value="1"/>
</dbReference>
<dbReference type="InterPro" id="IPR036844">
    <property type="entry name" value="Hint_dom_sf"/>
</dbReference>
<dbReference type="Pfam" id="PF00353">
    <property type="entry name" value="HemolysinCabind"/>
    <property type="match status" value="8"/>
</dbReference>
<organism evidence="9 10">
    <name type="scientific">Albidovulum litorale</name>
    <dbReference type="NCBI Taxonomy" id="2984134"/>
    <lineage>
        <taxon>Bacteria</taxon>
        <taxon>Pseudomonadati</taxon>
        <taxon>Pseudomonadota</taxon>
        <taxon>Alphaproteobacteria</taxon>
        <taxon>Rhodobacterales</taxon>
        <taxon>Paracoccaceae</taxon>
        <taxon>Albidovulum</taxon>
    </lineage>
</organism>
<dbReference type="PRINTS" id="PR00313">
    <property type="entry name" value="CABNDNGRPT"/>
</dbReference>
<dbReference type="RefSeq" id="WP_263740762.1">
    <property type="nucleotide sequence ID" value="NZ_JAOWKZ010000003.1"/>
</dbReference>
<keyword evidence="4" id="KW-0800">Toxin</keyword>
<dbReference type="InterPro" id="IPR028992">
    <property type="entry name" value="Hedgehog/Intein_dom"/>
</dbReference>
<evidence type="ECO:0000256" key="5">
    <source>
        <dbReference type="ARBA" id="ARBA00022737"/>
    </source>
</evidence>
<evidence type="ECO:0000313" key="10">
    <source>
        <dbReference type="Proteomes" id="UP001652564"/>
    </source>
</evidence>
<dbReference type="CDD" id="cd00081">
    <property type="entry name" value="Hint"/>
    <property type="match status" value="1"/>
</dbReference>
<dbReference type="SUPFAM" id="SSF51294">
    <property type="entry name" value="Hedgehog/intein (Hint) domain"/>
    <property type="match status" value="1"/>
</dbReference>
<evidence type="ECO:0000256" key="4">
    <source>
        <dbReference type="ARBA" id="ARBA00022656"/>
    </source>
</evidence>
<dbReference type="Gene3D" id="2.170.16.10">
    <property type="entry name" value="Hedgehog/Intein (Hint) domain"/>
    <property type="match status" value="1"/>
</dbReference>
<dbReference type="EMBL" id="JAOWKZ010000003">
    <property type="protein sequence ID" value="MCV2873558.1"/>
    <property type="molecule type" value="Genomic_DNA"/>
</dbReference>
<keyword evidence="7" id="KW-0472">Membrane</keyword>
<comment type="subcellular location">
    <subcellularLocation>
        <location evidence="1">Membrane</location>
    </subcellularLocation>
    <subcellularLocation>
        <location evidence="2">Secreted</location>
    </subcellularLocation>
</comment>
<evidence type="ECO:0000256" key="6">
    <source>
        <dbReference type="ARBA" id="ARBA00023026"/>
    </source>
</evidence>
<dbReference type="InterPro" id="IPR018511">
    <property type="entry name" value="Hemolysin-typ_Ca-bd_CS"/>
</dbReference>
<dbReference type="InterPro" id="IPR050557">
    <property type="entry name" value="RTX_toxin/Mannuronan_C5-epim"/>
</dbReference>
<evidence type="ECO:0000256" key="2">
    <source>
        <dbReference type="ARBA" id="ARBA00004613"/>
    </source>
</evidence>
<keyword evidence="6" id="KW-0843">Virulence</keyword>
<dbReference type="SUPFAM" id="SSF51120">
    <property type="entry name" value="beta-Roll"/>
    <property type="match status" value="3"/>
</dbReference>
<keyword evidence="5" id="KW-0677">Repeat</keyword>
<dbReference type="Gene3D" id="2.150.10.10">
    <property type="entry name" value="Serralysin-like metalloprotease, C-terminal"/>
    <property type="match status" value="4"/>
</dbReference>
<dbReference type="PRINTS" id="PR01488">
    <property type="entry name" value="RTXTOXINA"/>
</dbReference>
<dbReference type="PROSITE" id="PS50817">
    <property type="entry name" value="INTEIN_N_TER"/>
    <property type="match status" value="1"/>
</dbReference>
<dbReference type="InterPro" id="IPR001343">
    <property type="entry name" value="Hemolysn_Ca-bd"/>
</dbReference>
<dbReference type="PROSITE" id="PS00330">
    <property type="entry name" value="HEMOLYSIN_CALCIUM"/>
    <property type="match status" value="6"/>
</dbReference>
<evidence type="ECO:0000313" key="9">
    <source>
        <dbReference type="EMBL" id="MCV2873558.1"/>
    </source>
</evidence>
<dbReference type="Proteomes" id="UP001652564">
    <property type="component" value="Unassembled WGS sequence"/>
</dbReference>
<protein>
    <submittedName>
        <fullName evidence="9">Hint domain-containing protein</fullName>
    </submittedName>
</protein>
<evidence type="ECO:0000259" key="8">
    <source>
        <dbReference type="Pfam" id="PF13403"/>
    </source>
</evidence>
<dbReference type="InterPro" id="IPR011049">
    <property type="entry name" value="Serralysin-like_metalloprot_C"/>
</dbReference>
<evidence type="ECO:0000256" key="1">
    <source>
        <dbReference type="ARBA" id="ARBA00004370"/>
    </source>
</evidence>
<dbReference type="InterPro" id="IPR006141">
    <property type="entry name" value="Intein_N"/>
</dbReference>
<keyword evidence="3" id="KW-0964">Secreted</keyword>
<proteinExistence type="predicted"/>
<evidence type="ECO:0000256" key="7">
    <source>
        <dbReference type="ARBA" id="ARBA00023136"/>
    </source>
</evidence>